<proteinExistence type="predicted"/>
<accession>A0A6G1ENJ7</accession>
<gene>
    <name evidence="2" type="ORF">E2562_022040</name>
</gene>
<sequence length="136" mass="14306">MPAACLAFPKSTSLESVEAAPILGHAWRRSRVCWRRRREARLLRLLHGGAAGGPHRKESALRLDPDPAEVTQILPSLEMASSTRLPYSTAGGGGGRRGGSGSGVMAPLVVLFLFVLAPSIFFVARNGGPPVHVASG</sequence>
<dbReference type="Proteomes" id="UP000479710">
    <property type="component" value="Unassembled WGS sequence"/>
</dbReference>
<reference evidence="2 3" key="1">
    <citation type="submission" date="2019-11" db="EMBL/GenBank/DDBJ databases">
        <title>Whole genome sequence of Oryza granulata.</title>
        <authorList>
            <person name="Li W."/>
        </authorList>
    </citation>
    <scope>NUCLEOTIDE SEQUENCE [LARGE SCALE GENOMIC DNA]</scope>
    <source>
        <strain evidence="3">cv. Menghai</strain>
        <tissue evidence="2">Leaf</tissue>
    </source>
</reference>
<keyword evidence="1" id="KW-0472">Membrane</keyword>
<name>A0A6G1ENJ7_9ORYZ</name>
<evidence type="ECO:0000256" key="1">
    <source>
        <dbReference type="SAM" id="Phobius"/>
    </source>
</evidence>
<keyword evidence="1" id="KW-1133">Transmembrane helix</keyword>
<dbReference type="AlphaFoldDB" id="A0A6G1ENJ7"/>
<comment type="caution">
    <text evidence="2">The sequence shown here is derived from an EMBL/GenBank/DDBJ whole genome shotgun (WGS) entry which is preliminary data.</text>
</comment>
<keyword evidence="1" id="KW-0812">Transmembrane</keyword>
<protein>
    <submittedName>
        <fullName evidence="2">Uncharacterized protein</fullName>
    </submittedName>
</protein>
<dbReference type="EMBL" id="SPHZ02000003">
    <property type="protein sequence ID" value="KAF0926210.1"/>
    <property type="molecule type" value="Genomic_DNA"/>
</dbReference>
<evidence type="ECO:0000313" key="3">
    <source>
        <dbReference type="Proteomes" id="UP000479710"/>
    </source>
</evidence>
<keyword evidence="3" id="KW-1185">Reference proteome</keyword>
<organism evidence="2 3">
    <name type="scientific">Oryza meyeriana var. granulata</name>
    <dbReference type="NCBI Taxonomy" id="110450"/>
    <lineage>
        <taxon>Eukaryota</taxon>
        <taxon>Viridiplantae</taxon>
        <taxon>Streptophyta</taxon>
        <taxon>Embryophyta</taxon>
        <taxon>Tracheophyta</taxon>
        <taxon>Spermatophyta</taxon>
        <taxon>Magnoliopsida</taxon>
        <taxon>Liliopsida</taxon>
        <taxon>Poales</taxon>
        <taxon>Poaceae</taxon>
        <taxon>BOP clade</taxon>
        <taxon>Oryzoideae</taxon>
        <taxon>Oryzeae</taxon>
        <taxon>Oryzinae</taxon>
        <taxon>Oryza</taxon>
        <taxon>Oryza meyeriana</taxon>
    </lineage>
</organism>
<evidence type="ECO:0000313" key="2">
    <source>
        <dbReference type="EMBL" id="KAF0926210.1"/>
    </source>
</evidence>
<feature type="transmembrane region" description="Helical" evidence="1">
    <location>
        <begin position="104"/>
        <end position="124"/>
    </location>
</feature>